<dbReference type="AlphaFoldDB" id="A0A9W7AQR4"/>
<organism evidence="1 2">
    <name type="scientific">Triparma retinervis</name>
    <dbReference type="NCBI Taxonomy" id="2557542"/>
    <lineage>
        <taxon>Eukaryota</taxon>
        <taxon>Sar</taxon>
        <taxon>Stramenopiles</taxon>
        <taxon>Ochrophyta</taxon>
        <taxon>Bolidophyceae</taxon>
        <taxon>Parmales</taxon>
        <taxon>Triparmaceae</taxon>
        <taxon>Triparma</taxon>
    </lineage>
</organism>
<feature type="non-terminal residue" evidence="1">
    <location>
        <position position="1"/>
    </location>
</feature>
<evidence type="ECO:0000313" key="1">
    <source>
        <dbReference type="EMBL" id="GMH76602.1"/>
    </source>
</evidence>
<dbReference type="Proteomes" id="UP001165082">
    <property type="component" value="Unassembled WGS sequence"/>
</dbReference>
<proteinExistence type="predicted"/>
<protein>
    <submittedName>
        <fullName evidence="1">Uncharacterized protein</fullName>
    </submittedName>
</protein>
<keyword evidence="2" id="KW-1185">Reference proteome</keyword>
<evidence type="ECO:0000313" key="2">
    <source>
        <dbReference type="Proteomes" id="UP001165082"/>
    </source>
</evidence>
<sequence length="282" mass="30595">MGIVKEGSGIWGELKELLFGSPEGAVAAMKTMTRGYDFGRSGRVGIREFGREVLLGLRGRGVDEQVLGLWGDCLTDGDVEAIVKEDKMGYGSVGWRGGKEVGKATGEAAGAGEVGGLWRKGGEEWRVGFKEAIMGRIKEGEELDISEVDWEEDGERRGMVDGAAEGVRRWLMEVGCGGRRGEIGVGFWREGGNWGEYWGKMEEAERREYVEGTVGLCVEEGDVGRFIQVLEVSGEEGWGNWGDVVKVAVEGAEIMKEGGKAEEVVKGRLGVEELVRVVEKLG</sequence>
<comment type="caution">
    <text evidence="1">The sequence shown here is derived from an EMBL/GenBank/DDBJ whole genome shotgun (WGS) entry which is preliminary data.</text>
</comment>
<dbReference type="EMBL" id="BRXZ01001685">
    <property type="protein sequence ID" value="GMH76602.1"/>
    <property type="molecule type" value="Genomic_DNA"/>
</dbReference>
<name>A0A9W7AQR4_9STRA</name>
<accession>A0A9W7AQR4</accession>
<gene>
    <name evidence="1" type="ORF">TrRE_jg5506</name>
</gene>
<reference evidence="1" key="1">
    <citation type="submission" date="2022-07" db="EMBL/GenBank/DDBJ databases">
        <title>Genome analysis of Parmales, a sister group of diatoms, reveals the evolutionary specialization of diatoms from phago-mixotrophs to photoautotrophs.</title>
        <authorList>
            <person name="Ban H."/>
            <person name="Sato S."/>
            <person name="Yoshikawa S."/>
            <person name="Kazumasa Y."/>
            <person name="Nakamura Y."/>
            <person name="Ichinomiya M."/>
            <person name="Saitoh K."/>
            <person name="Sato N."/>
            <person name="Blanc-Mathieu R."/>
            <person name="Endo H."/>
            <person name="Kuwata A."/>
            <person name="Ogata H."/>
        </authorList>
    </citation>
    <scope>NUCLEOTIDE SEQUENCE</scope>
</reference>